<dbReference type="Proteomes" id="UP000549913">
    <property type="component" value="Unassembled WGS sequence"/>
</dbReference>
<feature type="chain" id="PRO_5032316725" evidence="2">
    <location>
        <begin position="50"/>
        <end position="461"/>
    </location>
</feature>
<keyword evidence="2" id="KW-0732">Signal</keyword>
<dbReference type="EMBL" id="JACCBM010000001">
    <property type="protein sequence ID" value="NYD71168.1"/>
    <property type="molecule type" value="Genomic_DNA"/>
</dbReference>
<dbReference type="RefSeq" id="WP_179548179.1">
    <property type="nucleotide sequence ID" value="NZ_BSEW01000002.1"/>
</dbReference>
<keyword evidence="4" id="KW-1185">Reference proteome</keyword>
<gene>
    <name evidence="3" type="ORF">BJ984_002326</name>
</gene>
<reference evidence="3 4" key="1">
    <citation type="submission" date="2020-07" db="EMBL/GenBank/DDBJ databases">
        <title>Sequencing the genomes of 1000 actinobacteria strains.</title>
        <authorList>
            <person name="Klenk H.-P."/>
        </authorList>
    </citation>
    <scope>NUCLEOTIDE SEQUENCE [LARGE SCALE GENOMIC DNA]</scope>
    <source>
        <strain evidence="3 4">DSM 26474</strain>
    </source>
</reference>
<sequence length="461" mass="46697">MPENASSTALTTDPVSPEFERRFPRRLLFAGAAAGVAALSLAGAPPAEAAPATTPWALGGNTGVSTNNFLGPTNAGAPLIFKTKNDAGSSLSEKMRLSAIGRLGLGVTDPKARLDAVGSTIAVQGTSTATTTAGRALSGIAKGGYGVFAKSDDTAGYCDGAYLGVYARGSVAMRGEGTGYGAFFSGGDTGLQADGAAFGVRAFGTTAVYASGSAQAVRAAGGQYGVLAENGGTASVRGVSPYVGVWGDGATYGVYGRATGTSGDNYGLFGSTASPTGYALYASGNARVTGTLSKSSGSFQIDHPLDPDNKWLSHSFVESPDMMNVYNGNVTTDAKGDATVTLPDYFEALNRDFRYQLTVIGGGFAQAVVSRKVARNSFELKTDKPGIEVSWQVTGIRHDSYAEAHPIVVETSKAPADTARRAAPVSPDGGPAADPIPPVPDAAVAPPRPTAPGPSASRTAP</sequence>
<organism evidence="3 4">
    <name type="scientific">Herbiconiux flava</name>
    <dbReference type="NCBI Taxonomy" id="881268"/>
    <lineage>
        <taxon>Bacteria</taxon>
        <taxon>Bacillati</taxon>
        <taxon>Actinomycetota</taxon>
        <taxon>Actinomycetes</taxon>
        <taxon>Micrococcales</taxon>
        <taxon>Microbacteriaceae</taxon>
        <taxon>Herbiconiux</taxon>
    </lineage>
</organism>
<dbReference type="PROSITE" id="PS51318">
    <property type="entry name" value="TAT"/>
    <property type="match status" value="1"/>
</dbReference>
<evidence type="ECO:0000256" key="2">
    <source>
        <dbReference type="SAM" id="SignalP"/>
    </source>
</evidence>
<protein>
    <submittedName>
        <fullName evidence="3">Uncharacterized protein</fullName>
    </submittedName>
</protein>
<accession>A0A852SQH1</accession>
<evidence type="ECO:0000313" key="3">
    <source>
        <dbReference type="EMBL" id="NYD71168.1"/>
    </source>
</evidence>
<proteinExistence type="predicted"/>
<evidence type="ECO:0000313" key="4">
    <source>
        <dbReference type="Proteomes" id="UP000549913"/>
    </source>
</evidence>
<dbReference type="AlphaFoldDB" id="A0A852SQH1"/>
<name>A0A852SQH1_9MICO</name>
<dbReference type="InterPro" id="IPR006311">
    <property type="entry name" value="TAT_signal"/>
</dbReference>
<evidence type="ECO:0000256" key="1">
    <source>
        <dbReference type="SAM" id="MobiDB-lite"/>
    </source>
</evidence>
<feature type="signal peptide" evidence="2">
    <location>
        <begin position="1"/>
        <end position="49"/>
    </location>
</feature>
<feature type="region of interest" description="Disordered" evidence="1">
    <location>
        <begin position="412"/>
        <end position="461"/>
    </location>
</feature>
<feature type="compositionally biased region" description="Pro residues" evidence="1">
    <location>
        <begin position="434"/>
        <end position="452"/>
    </location>
</feature>
<comment type="caution">
    <text evidence="3">The sequence shown here is derived from an EMBL/GenBank/DDBJ whole genome shotgun (WGS) entry which is preliminary data.</text>
</comment>